<comment type="subcellular location">
    <subcellularLocation>
        <location evidence="2">Cytoplasm</location>
        <location evidence="2">Perinuclear region</location>
    </subcellularLocation>
    <subcellularLocation>
        <location evidence="1">Nucleus</location>
    </subcellularLocation>
</comment>
<feature type="compositionally biased region" description="Basic and acidic residues" evidence="13">
    <location>
        <begin position="42"/>
        <end position="58"/>
    </location>
</feature>
<dbReference type="AlphaFoldDB" id="A0A183GTQ7"/>
<evidence type="ECO:0000256" key="4">
    <source>
        <dbReference type="ARBA" id="ARBA00022490"/>
    </source>
</evidence>
<keyword evidence="15" id="KW-1185">Reference proteome</keyword>
<dbReference type="PANTHER" id="PTHR12955:SF1">
    <property type="entry name" value="INTEGRATOR COMPLEX SUBUNIT 13"/>
    <property type="match status" value="1"/>
</dbReference>
<evidence type="ECO:0000256" key="3">
    <source>
        <dbReference type="ARBA" id="ARBA00020501"/>
    </source>
</evidence>
<comment type="subunit">
    <text evidence="12">Belongs to the multiprotein complex Integrator, at least composed of IntS1, IntS2, IntS3, IntS4, omd/IntS5, IntS6, defl/IntS7, IntS8, IntS9, IntS10, IntS11, IntS12, asun/IntS13, IntS14 and IntS15. The core complex associates with protein phosphatase 2A subunits mts/PP2A and Pp2A-29B, to form the Integrator-PP2A (INTAC) complex.</text>
</comment>
<evidence type="ECO:0000313" key="14">
    <source>
        <dbReference type="EMBL" id="VDP55573.1"/>
    </source>
</evidence>
<evidence type="ECO:0000256" key="2">
    <source>
        <dbReference type="ARBA" id="ARBA00004556"/>
    </source>
</evidence>
<evidence type="ECO:0000256" key="8">
    <source>
        <dbReference type="ARBA" id="ARBA00023306"/>
    </source>
</evidence>
<protein>
    <recommendedName>
        <fullName evidence="3">Protein asunder</fullName>
    </recommendedName>
    <alternativeName>
        <fullName evidence="10">Cell cycle regulator Mat89Bb</fullName>
    </alternativeName>
    <alternativeName>
        <fullName evidence="9">Set apart in position or space protein</fullName>
    </alternativeName>
</protein>
<proteinExistence type="inferred from homology"/>
<gene>
    <name evidence="14" type="ORF">HPBE_LOCUS26077</name>
</gene>
<dbReference type="InterPro" id="IPR019355">
    <property type="entry name" value="Cell_cycle_regulator_Mat89Bb"/>
</dbReference>
<keyword evidence="7" id="KW-0539">Nucleus</keyword>
<dbReference type="OrthoDB" id="5844105at2759"/>
<evidence type="ECO:0000313" key="16">
    <source>
        <dbReference type="WBParaSite" id="HPBE_0002607701-mRNA-1"/>
    </source>
</evidence>
<accession>A0A183GTQ7</accession>
<keyword evidence="4" id="KW-0963">Cytoplasm</keyword>
<evidence type="ECO:0000256" key="10">
    <source>
        <dbReference type="ARBA" id="ARBA00032585"/>
    </source>
</evidence>
<dbReference type="GO" id="GO:0051301">
    <property type="term" value="P:cell division"/>
    <property type="evidence" value="ECO:0007669"/>
    <property type="project" value="UniProtKB-KW"/>
</dbReference>
<evidence type="ECO:0000256" key="5">
    <source>
        <dbReference type="ARBA" id="ARBA00022618"/>
    </source>
</evidence>
<dbReference type="Pfam" id="PF10221">
    <property type="entry name" value="Mat89Bb"/>
    <property type="match status" value="1"/>
</dbReference>
<evidence type="ECO:0000256" key="11">
    <source>
        <dbReference type="ARBA" id="ARBA00061603"/>
    </source>
</evidence>
<reference evidence="14 15" key="1">
    <citation type="submission" date="2018-11" db="EMBL/GenBank/DDBJ databases">
        <authorList>
            <consortium name="Pathogen Informatics"/>
        </authorList>
    </citation>
    <scope>NUCLEOTIDE SEQUENCE [LARGE SCALE GENOMIC DNA]</scope>
</reference>
<dbReference type="Proteomes" id="UP000050761">
    <property type="component" value="Unassembled WGS sequence"/>
</dbReference>
<reference evidence="16" key="2">
    <citation type="submission" date="2019-09" db="UniProtKB">
        <authorList>
            <consortium name="WormBaseParasite"/>
        </authorList>
    </citation>
    <scope>IDENTIFICATION</scope>
</reference>
<dbReference type="PANTHER" id="PTHR12955">
    <property type="entry name" value="SARCOMA ANTIGEN NY-SAR-95-RELATED"/>
    <property type="match status" value="1"/>
</dbReference>
<dbReference type="EMBL" id="UZAH01039153">
    <property type="protein sequence ID" value="VDP55573.1"/>
    <property type="molecule type" value="Genomic_DNA"/>
</dbReference>
<evidence type="ECO:0000256" key="12">
    <source>
        <dbReference type="ARBA" id="ARBA00065185"/>
    </source>
</evidence>
<evidence type="ECO:0000256" key="1">
    <source>
        <dbReference type="ARBA" id="ARBA00004123"/>
    </source>
</evidence>
<keyword evidence="8" id="KW-0131">Cell cycle</keyword>
<feature type="region of interest" description="Disordered" evidence="13">
    <location>
        <begin position="38"/>
        <end position="61"/>
    </location>
</feature>
<name>A0A183GTQ7_HELPZ</name>
<evidence type="ECO:0000256" key="6">
    <source>
        <dbReference type="ARBA" id="ARBA00022776"/>
    </source>
</evidence>
<dbReference type="GO" id="GO:0032039">
    <property type="term" value="C:integrator complex"/>
    <property type="evidence" value="ECO:0007669"/>
    <property type="project" value="TreeGrafter"/>
</dbReference>
<dbReference type="GO" id="GO:0007346">
    <property type="term" value="P:regulation of mitotic cell cycle"/>
    <property type="evidence" value="ECO:0007669"/>
    <property type="project" value="TreeGrafter"/>
</dbReference>
<evidence type="ECO:0000256" key="7">
    <source>
        <dbReference type="ARBA" id="ARBA00023242"/>
    </source>
</evidence>
<comment type="similarity">
    <text evidence="11">Belongs to the Integrator subunit 13 family.</text>
</comment>
<organism evidence="15 16">
    <name type="scientific">Heligmosomoides polygyrus</name>
    <name type="common">Parasitic roundworm</name>
    <dbReference type="NCBI Taxonomy" id="6339"/>
    <lineage>
        <taxon>Eukaryota</taxon>
        <taxon>Metazoa</taxon>
        <taxon>Ecdysozoa</taxon>
        <taxon>Nematoda</taxon>
        <taxon>Chromadorea</taxon>
        <taxon>Rhabditida</taxon>
        <taxon>Rhabditina</taxon>
        <taxon>Rhabditomorpha</taxon>
        <taxon>Strongyloidea</taxon>
        <taxon>Heligmosomidae</taxon>
        <taxon>Heligmosomoides</taxon>
    </lineage>
</organism>
<keyword evidence="5" id="KW-0132">Cell division</keyword>
<accession>A0A3P8IC81</accession>
<evidence type="ECO:0000313" key="15">
    <source>
        <dbReference type="Proteomes" id="UP000050761"/>
    </source>
</evidence>
<dbReference type="GO" id="GO:0048471">
    <property type="term" value="C:perinuclear region of cytoplasm"/>
    <property type="evidence" value="ECO:0007669"/>
    <property type="project" value="UniProtKB-SubCell"/>
</dbReference>
<evidence type="ECO:0000256" key="13">
    <source>
        <dbReference type="SAM" id="MobiDB-lite"/>
    </source>
</evidence>
<dbReference type="GO" id="GO:0051642">
    <property type="term" value="P:centrosome localization"/>
    <property type="evidence" value="ECO:0007669"/>
    <property type="project" value="TreeGrafter"/>
</dbReference>
<dbReference type="WBParaSite" id="HPBE_0002607701-mRNA-1">
    <property type="protein sequence ID" value="HPBE_0002607701-mRNA-1"/>
    <property type="gene ID" value="HPBE_0002607701"/>
</dbReference>
<evidence type="ECO:0000256" key="9">
    <source>
        <dbReference type="ARBA" id="ARBA00030658"/>
    </source>
</evidence>
<keyword evidence="6" id="KW-0498">Mitosis</keyword>
<sequence>LLSSLSAIGVPSSSDESESVALSGVTLAVEALSQLSDAQLQGDRKEMSNRKEDGEAKRRNSFTRVPKCWESPSASSATDVEKRVVENCGSVVIFTSYSDDTLVSELEGEVADMVNSRNRIIKSLQDNSFSCIRHVNLYIINIFPVDQPSNVTPRSLREISPNVSSCVFSRPAGVDLISAIHCVAMGIYDLVSTTVSGIPMKVC</sequence>